<dbReference type="PANTHER" id="PTHR36930">
    <property type="entry name" value="METAL-SULFUR CLUSTER BIOSYNTHESIS PROTEINS YUAD-RELATED"/>
    <property type="match status" value="1"/>
</dbReference>
<keyword evidence="3" id="KW-1185">Reference proteome</keyword>
<comment type="caution">
    <text evidence="2">The sequence shown here is derived from an EMBL/GenBank/DDBJ whole genome shotgun (WGS) entry which is preliminary data.</text>
</comment>
<dbReference type="Pfam" id="PF03473">
    <property type="entry name" value="MOSC"/>
    <property type="match status" value="1"/>
</dbReference>
<dbReference type="AlphaFoldDB" id="A0A6N6JFM1"/>
<dbReference type="PANTHER" id="PTHR36930:SF1">
    <property type="entry name" value="MOSC DOMAIN-CONTAINING PROTEIN"/>
    <property type="match status" value="1"/>
</dbReference>
<dbReference type="InterPro" id="IPR052716">
    <property type="entry name" value="MOSC_domain"/>
</dbReference>
<evidence type="ECO:0000313" key="3">
    <source>
        <dbReference type="Proteomes" id="UP000436822"/>
    </source>
</evidence>
<dbReference type="GO" id="GO:0030170">
    <property type="term" value="F:pyridoxal phosphate binding"/>
    <property type="evidence" value="ECO:0007669"/>
    <property type="project" value="InterPro"/>
</dbReference>
<accession>A0A6N6JFM1</accession>
<dbReference type="Gene3D" id="2.40.33.20">
    <property type="entry name" value="PK beta-barrel domain-like"/>
    <property type="match status" value="1"/>
</dbReference>
<dbReference type="GO" id="GO:0030151">
    <property type="term" value="F:molybdenum ion binding"/>
    <property type="evidence" value="ECO:0007669"/>
    <property type="project" value="InterPro"/>
</dbReference>
<dbReference type="RefSeq" id="WP_159806863.1">
    <property type="nucleotide sequence ID" value="NZ_BLJE01000002.1"/>
</dbReference>
<dbReference type="GO" id="GO:0003824">
    <property type="term" value="F:catalytic activity"/>
    <property type="evidence" value="ECO:0007669"/>
    <property type="project" value="InterPro"/>
</dbReference>
<dbReference type="OrthoDB" id="581532at2"/>
<dbReference type="Pfam" id="PF03476">
    <property type="entry name" value="MOSC_N"/>
    <property type="match status" value="1"/>
</dbReference>
<dbReference type="InterPro" id="IPR005303">
    <property type="entry name" value="MOCOS_middle"/>
</dbReference>
<evidence type="ECO:0000313" key="2">
    <source>
        <dbReference type="EMBL" id="GFE65153.1"/>
    </source>
</evidence>
<dbReference type="InterPro" id="IPR005302">
    <property type="entry name" value="MoCF_Sase_C"/>
</dbReference>
<protein>
    <submittedName>
        <fullName evidence="2">Molybdenum cofactor biosynthesis protein</fullName>
    </submittedName>
</protein>
<organism evidence="2 3">
    <name type="scientific">Litoreibacter roseus</name>
    <dbReference type="NCBI Taxonomy" id="2601869"/>
    <lineage>
        <taxon>Bacteria</taxon>
        <taxon>Pseudomonadati</taxon>
        <taxon>Pseudomonadota</taxon>
        <taxon>Alphaproteobacteria</taxon>
        <taxon>Rhodobacterales</taxon>
        <taxon>Roseobacteraceae</taxon>
        <taxon>Litoreibacter</taxon>
    </lineage>
</organism>
<dbReference type="Proteomes" id="UP000436822">
    <property type="component" value="Unassembled WGS sequence"/>
</dbReference>
<reference evidence="2 3" key="1">
    <citation type="submission" date="2019-12" db="EMBL/GenBank/DDBJ databases">
        <title>Litoreibacter badius sp. nov., a novel bacteriochlorophyll a-containing bacterium in the genus Litoreibacter.</title>
        <authorList>
            <person name="Kanamuro M."/>
            <person name="Takabe Y."/>
            <person name="Mori K."/>
            <person name="Takaichi S."/>
            <person name="Hanada S."/>
        </authorList>
    </citation>
    <scope>NUCLEOTIDE SEQUENCE [LARGE SCALE GENOMIC DNA]</scope>
    <source>
        <strain evidence="2 3">K6</strain>
    </source>
</reference>
<name>A0A6N6JFM1_9RHOB</name>
<sequence length="246" mass="27337">MITVAHLWRHPIKSHGREEVQSVELTEGATFPWDRTWAVTHAGSRTDGRAWAPCANFSRVSKAPELMAITATLDTPTRTVTLRHPKRTDLTFRPDEEPDLLLDWVKDLMPENRAQSCGLVSVPGRGMTDSDYPTISINTLASHNAVSKKAGKTLEKERWRGNIWLSGTEAWEESNWIGKTLRLGNAEIEVREPIERCMATTANPQTGERDIDTLALLQSWGHQNFGVYGVVSKTGTIHAGDSVAVL</sequence>
<feature type="domain" description="MOSC" evidence="1">
    <location>
        <begin position="102"/>
        <end position="246"/>
    </location>
</feature>
<gene>
    <name evidence="2" type="ORF">KIN_22270</name>
</gene>
<dbReference type="EMBL" id="BLJE01000002">
    <property type="protein sequence ID" value="GFE65153.1"/>
    <property type="molecule type" value="Genomic_DNA"/>
</dbReference>
<evidence type="ECO:0000259" key="1">
    <source>
        <dbReference type="PROSITE" id="PS51340"/>
    </source>
</evidence>
<dbReference type="InterPro" id="IPR011037">
    <property type="entry name" value="Pyrv_Knase-like_insert_dom_sf"/>
</dbReference>
<dbReference type="SUPFAM" id="SSF50800">
    <property type="entry name" value="PK beta-barrel domain-like"/>
    <property type="match status" value="1"/>
</dbReference>
<dbReference type="PROSITE" id="PS51340">
    <property type="entry name" value="MOSC"/>
    <property type="match status" value="1"/>
</dbReference>
<proteinExistence type="predicted"/>